<dbReference type="EMBL" id="CP013970">
    <property type="protein sequence ID" value="AXF77195.1"/>
    <property type="molecule type" value="Genomic_DNA"/>
</dbReference>
<accession>A0A0M2KFT0</accession>
<sequence>MDRCTERLLTATLFQAQQFQQSVCQVAGNPPGGLAHMLICPAFLKKIGMKTVDNTINFPALKMGL</sequence>
<evidence type="ECO:0000313" key="4">
    <source>
        <dbReference type="Proteomes" id="UP000264980"/>
    </source>
</evidence>
<dbReference type="STRING" id="65700.SY86_12555"/>
<dbReference type="Proteomes" id="UP000033924">
    <property type="component" value="Unassembled WGS sequence"/>
</dbReference>
<organism evidence="2 3">
    <name type="scientific">Erwinia tracheiphila</name>
    <dbReference type="NCBI Taxonomy" id="65700"/>
    <lineage>
        <taxon>Bacteria</taxon>
        <taxon>Pseudomonadati</taxon>
        <taxon>Pseudomonadota</taxon>
        <taxon>Gammaproteobacteria</taxon>
        <taxon>Enterobacterales</taxon>
        <taxon>Erwiniaceae</taxon>
        <taxon>Erwinia</taxon>
    </lineage>
</organism>
<evidence type="ECO:0000313" key="2">
    <source>
        <dbReference type="EMBL" id="KKF36063.1"/>
    </source>
</evidence>
<dbReference type="RefSeq" id="WP_046372066.1">
    <property type="nucleotide sequence ID" value="NZ_CP013970.1"/>
</dbReference>
<dbReference type="AlphaFoldDB" id="A0A0M2KFT0"/>
<reference evidence="4" key="2">
    <citation type="submission" date="2016-01" db="EMBL/GenBank/DDBJ databases">
        <authorList>
            <person name="Shapiro L."/>
        </authorList>
    </citation>
    <scope>NUCLEOTIDE SEQUENCE [LARGE SCALE GENOMIC DNA]</scope>
    <source>
        <strain evidence="4">MDcuke</strain>
    </source>
</reference>
<name>A0A0M2KFT0_9GAMM</name>
<gene>
    <name evidence="1" type="ORF">AV903_16040</name>
    <name evidence="2" type="ORF">SY86_12555</name>
</gene>
<reference evidence="1" key="3">
    <citation type="submission" date="2016-01" db="EMBL/GenBank/DDBJ databases">
        <authorList>
            <person name="Oliw E.H."/>
        </authorList>
    </citation>
    <scope>NUCLEOTIDE SEQUENCE [LARGE SCALE GENOMIC DNA]</scope>
    <source>
        <strain evidence="1">MDcuke</strain>
    </source>
</reference>
<proteinExistence type="predicted"/>
<keyword evidence="3" id="KW-1185">Reference proteome</keyword>
<dbReference type="EMBL" id="JXNU01000003">
    <property type="protein sequence ID" value="KKF36063.1"/>
    <property type="molecule type" value="Genomic_DNA"/>
</dbReference>
<evidence type="ECO:0000313" key="1">
    <source>
        <dbReference type="EMBL" id="AXF77195.1"/>
    </source>
</evidence>
<dbReference type="Proteomes" id="UP000264980">
    <property type="component" value="Chromosome"/>
</dbReference>
<reference evidence="2 3" key="1">
    <citation type="submission" date="2015-01" db="EMBL/GenBank/DDBJ databases">
        <title>Erwinia tracheiphila.</title>
        <authorList>
            <person name="Shapiro L.R."/>
        </authorList>
    </citation>
    <scope>NUCLEOTIDE SEQUENCE [LARGE SCALE GENOMIC DNA]</scope>
    <source>
        <strain evidence="2 3">BuffGH</strain>
    </source>
</reference>
<evidence type="ECO:0000313" key="3">
    <source>
        <dbReference type="Proteomes" id="UP000033924"/>
    </source>
</evidence>
<protein>
    <submittedName>
        <fullName evidence="2">Uncharacterized protein</fullName>
    </submittedName>
</protein>